<name>A0A8X6UWV9_TRICX</name>
<evidence type="ECO:0000313" key="3">
    <source>
        <dbReference type="Proteomes" id="UP000887159"/>
    </source>
</evidence>
<organism evidence="2 3">
    <name type="scientific">Trichonephila clavipes</name>
    <name type="common">Golden silk orbweaver</name>
    <name type="synonym">Nephila clavipes</name>
    <dbReference type="NCBI Taxonomy" id="2585209"/>
    <lineage>
        <taxon>Eukaryota</taxon>
        <taxon>Metazoa</taxon>
        <taxon>Ecdysozoa</taxon>
        <taxon>Arthropoda</taxon>
        <taxon>Chelicerata</taxon>
        <taxon>Arachnida</taxon>
        <taxon>Araneae</taxon>
        <taxon>Araneomorphae</taxon>
        <taxon>Entelegynae</taxon>
        <taxon>Araneoidea</taxon>
        <taxon>Nephilidae</taxon>
        <taxon>Trichonephila</taxon>
    </lineage>
</organism>
<gene>
    <name evidence="2" type="ORF">TNCV_462031</name>
</gene>
<feature type="compositionally biased region" description="Pro residues" evidence="1">
    <location>
        <begin position="29"/>
        <end position="42"/>
    </location>
</feature>
<reference evidence="2" key="1">
    <citation type="submission" date="2020-08" db="EMBL/GenBank/DDBJ databases">
        <title>Multicomponent nature underlies the extraordinary mechanical properties of spider dragline silk.</title>
        <authorList>
            <person name="Kono N."/>
            <person name="Nakamura H."/>
            <person name="Mori M."/>
            <person name="Yoshida Y."/>
            <person name="Ohtoshi R."/>
            <person name="Malay A.D."/>
            <person name="Moran D.A.P."/>
            <person name="Tomita M."/>
            <person name="Numata K."/>
            <person name="Arakawa K."/>
        </authorList>
    </citation>
    <scope>NUCLEOTIDE SEQUENCE</scope>
</reference>
<dbReference type="EMBL" id="BMAU01021011">
    <property type="protein sequence ID" value="GFX86583.1"/>
    <property type="molecule type" value="Genomic_DNA"/>
</dbReference>
<keyword evidence="3" id="KW-1185">Reference proteome</keyword>
<feature type="region of interest" description="Disordered" evidence="1">
    <location>
        <begin position="1"/>
        <end position="42"/>
    </location>
</feature>
<evidence type="ECO:0000256" key="1">
    <source>
        <dbReference type="SAM" id="MobiDB-lite"/>
    </source>
</evidence>
<protein>
    <submittedName>
        <fullName evidence="2">Uncharacterized protein</fullName>
    </submittedName>
</protein>
<evidence type="ECO:0000313" key="2">
    <source>
        <dbReference type="EMBL" id="GFX86583.1"/>
    </source>
</evidence>
<sequence>MRRVSRQPELPEPRQILEPSVQIPEPHVPEPPAKIPPEPIPEPIPKLDTLEPILTDAASLDQLMSFVFGEASPTQQLQLLQSEPSIFDNDLISFLDEFERELGPMDLTMPRLNPCVKRSIGLKPSNPWINPVAVNNCL</sequence>
<dbReference type="Proteomes" id="UP000887159">
    <property type="component" value="Unassembled WGS sequence"/>
</dbReference>
<comment type="caution">
    <text evidence="2">The sequence shown here is derived from an EMBL/GenBank/DDBJ whole genome shotgun (WGS) entry which is preliminary data.</text>
</comment>
<proteinExistence type="predicted"/>
<accession>A0A8X6UWV9</accession>
<dbReference type="AlphaFoldDB" id="A0A8X6UWV9"/>